<reference evidence="1" key="1">
    <citation type="submission" date="2024-12" db="EMBL/GenBank/DDBJ databases">
        <title>Comparative genomics and development of molecular markers within Purpureocillium lilacinum and among Purpureocillium species.</title>
        <authorList>
            <person name="Yeh Z.-Y."/>
            <person name="Ni N.-T."/>
            <person name="Lo P.-H."/>
            <person name="Mushyakhwo K."/>
            <person name="Lin C.-F."/>
            <person name="Nai Y.-S."/>
        </authorList>
    </citation>
    <scope>NUCLEOTIDE SEQUENCE</scope>
    <source>
        <strain evidence="1">NCHU-NPUST-175</strain>
    </source>
</reference>
<dbReference type="EMBL" id="JBGNUJ010000013">
    <property type="protein sequence ID" value="KAL3952323.1"/>
    <property type="molecule type" value="Genomic_DNA"/>
</dbReference>
<dbReference type="Proteomes" id="UP001638806">
    <property type="component" value="Unassembled WGS sequence"/>
</dbReference>
<evidence type="ECO:0000313" key="1">
    <source>
        <dbReference type="EMBL" id="KAL3952323.1"/>
    </source>
</evidence>
<sequence length="317" mass="34466">MFLETLLARPGFLNDDKTTEGEHASALARSPCPSPSRHDVPRRGQSPDDSCTAPQDQVNPGDSYQELLSTAHRGPAHDLAFSPRFVPVLLHRFADKGTGRLRDLLKRGRIGHSPGCDYGGLIFTSQRAVEAFAQVVQDGRDGDSSWPHLQDVPIYSVGPATTRALKAVAQVPGLQIFGEHTGNGEALAHFMLQHYGEWIQVDEEVVYGTGVMESFPEDFATVLSATHDSPSRWVVVFSPTGCDSMLRGLGMLDETTGKASKVREDRGTYIATIGPTTRTHLVESFGFEPHVCAETPSPEGVLQGIVEFESRRQQSAG</sequence>
<proteinExistence type="predicted"/>
<keyword evidence="2" id="KW-1185">Reference proteome</keyword>
<accession>A0ACC4D8M4</accession>
<comment type="caution">
    <text evidence="1">The sequence shown here is derived from an EMBL/GenBank/DDBJ whole genome shotgun (WGS) entry which is preliminary data.</text>
</comment>
<name>A0ACC4D8M4_PURLI</name>
<gene>
    <name evidence="1" type="ORF">ACCO45_014040</name>
</gene>
<organism evidence="1 2">
    <name type="scientific">Purpureocillium lilacinum</name>
    <name type="common">Paecilomyces lilacinus</name>
    <dbReference type="NCBI Taxonomy" id="33203"/>
    <lineage>
        <taxon>Eukaryota</taxon>
        <taxon>Fungi</taxon>
        <taxon>Dikarya</taxon>
        <taxon>Ascomycota</taxon>
        <taxon>Pezizomycotina</taxon>
        <taxon>Sordariomycetes</taxon>
        <taxon>Hypocreomycetidae</taxon>
        <taxon>Hypocreales</taxon>
        <taxon>Ophiocordycipitaceae</taxon>
        <taxon>Purpureocillium</taxon>
    </lineage>
</organism>
<evidence type="ECO:0000313" key="2">
    <source>
        <dbReference type="Proteomes" id="UP001638806"/>
    </source>
</evidence>
<protein>
    <submittedName>
        <fullName evidence="1">Uncharacterized protein</fullName>
    </submittedName>
</protein>